<accession>A0ABT7H195</accession>
<dbReference type="EMBL" id="JASITI010000041">
    <property type="protein sequence ID" value="MDK9499276.1"/>
    <property type="molecule type" value="Genomic_DNA"/>
</dbReference>
<proteinExistence type="predicted"/>
<gene>
    <name evidence="1" type="ORF">QEZ40_004693</name>
</gene>
<evidence type="ECO:0000313" key="1">
    <source>
        <dbReference type="EMBL" id="MDK9499276.1"/>
    </source>
</evidence>
<keyword evidence="2" id="KW-1185">Reference proteome</keyword>
<evidence type="ECO:0000313" key="2">
    <source>
        <dbReference type="Proteomes" id="UP001223390"/>
    </source>
</evidence>
<sequence length="44" mass="4369">MAAFFGEIAGFLTFTGTHEMATPVLAGRSTAGASAPALNKAAGR</sequence>
<name>A0ABT7H195_9ACTN</name>
<reference evidence="1 2" key="1">
    <citation type="submission" date="2023-05" db="EMBL/GenBank/DDBJ databases">
        <title>Sequencing and Assembly of Streptomyces sp. NP73.</title>
        <authorList>
            <person name="Konwar A.N."/>
            <person name="Saikia K."/>
            <person name="Thakur D."/>
        </authorList>
    </citation>
    <scope>NUCLEOTIDE SEQUENCE [LARGE SCALE GENOMIC DNA]</scope>
    <source>
        <strain evidence="1 2">NP73</strain>
    </source>
</reference>
<dbReference type="RefSeq" id="WP_285345196.1">
    <property type="nucleotide sequence ID" value="NZ_JASITI010000041.1"/>
</dbReference>
<protein>
    <submittedName>
        <fullName evidence="1">Uncharacterized protein</fullName>
    </submittedName>
</protein>
<organism evidence="1 2">
    <name type="scientific">Streptomyces katrae</name>
    <dbReference type="NCBI Taxonomy" id="68223"/>
    <lineage>
        <taxon>Bacteria</taxon>
        <taxon>Bacillati</taxon>
        <taxon>Actinomycetota</taxon>
        <taxon>Actinomycetes</taxon>
        <taxon>Kitasatosporales</taxon>
        <taxon>Streptomycetaceae</taxon>
        <taxon>Streptomyces</taxon>
    </lineage>
</organism>
<dbReference type="Proteomes" id="UP001223390">
    <property type="component" value="Unassembled WGS sequence"/>
</dbReference>
<comment type="caution">
    <text evidence="1">The sequence shown here is derived from an EMBL/GenBank/DDBJ whole genome shotgun (WGS) entry which is preliminary data.</text>
</comment>